<gene>
    <name evidence="2" type="ORF">AMTR_s00150p00047270</name>
</gene>
<evidence type="ECO:0000313" key="2">
    <source>
        <dbReference type="EMBL" id="ERN08445.1"/>
    </source>
</evidence>
<dbReference type="Proteomes" id="UP000017836">
    <property type="component" value="Unassembled WGS sequence"/>
</dbReference>
<name>W1PMP8_AMBTC</name>
<protein>
    <submittedName>
        <fullName evidence="2">Uncharacterized protein</fullName>
    </submittedName>
</protein>
<proteinExistence type="predicted"/>
<reference evidence="3" key="1">
    <citation type="journal article" date="2013" name="Science">
        <title>The Amborella genome and the evolution of flowering plants.</title>
        <authorList>
            <consortium name="Amborella Genome Project"/>
        </authorList>
    </citation>
    <scope>NUCLEOTIDE SEQUENCE [LARGE SCALE GENOMIC DNA]</scope>
</reference>
<keyword evidence="3" id="KW-1185">Reference proteome</keyword>
<organism evidence="2 3">
    <name type="scientific">Amborella trichopoda</name>
    <dbReference type="NCBI Taxonomy" id="13333"/>
    <lineage>
        <taxon>Eukaryota</taxon>
        <taxon>Viridiplantae</taxon>
        <taxon>Streptophyta</taxon>
        <taxon>Embryophyta</taxon>
        <taxon>Tracheophyta</taxon>
        <taxon>Spermatophyta</taxon>
        <taxon>Magnoliopsida</taxon>
        <taxon>Amborellales</taxon>
        <taxon>Amborellaceae</taxon>
        <taxon>Amborella</taxon>
    </lineage>
</organism>
<dbReference type="HOGENOM" id="CLU_2500958_0_0_1"/>
<dbReference type="AlphaFoldDB" id="W1PMP8"/>
<evidence type="ECO:0000313" key="3">
    <source>
        <dbReference type="Proteomes" id="UP000017836"/>
    </source>
</evidence>
<accession>W1PMP8</accession>
<sequence length="86" mass="9862">MQKKSILIWLRANKDGKRINDRSKFTKVRTTGNQQMVLTLAQYPLSVPDLENRKKRLRKSQDELRVDGGGSLIQSSEDNDYGILEA</sequence>
<dbReference type="EMBL" id="KI393379">
    <property type="protein sequence ID" value="ERN08445.1"/>
    <property type="molecule type" value="Genomic_DNA"/>
</dbReference>
<feature type="region of interest" description="Disordered" evidence="1">
    <location>
        <begin position="61"/>
        <end position="86"/>
    </location>
</feature>
<evidence type="ECO:0000256" key="1">
    <source>
        <dbReference type="SAM" id="MobiDB-lite"/>
    </source>
</evidence>
<dbReference type="Gramene" id="ERN08445">
    <property type="protein sequence ID" value="ERN08445"/>
    <property type="gene ID" value="AMTR_s00150p00047270"/>
</dbReference>